<feature type="transmembrane region" description="Helical" evidence="5">
    <location>
        <begin position="177"/>
        <end position="194"/>
    </location>
</feature>
<dbReference type="InterPro" id="IPR051533">
    <property type="entry name" value="WaaL-like"/>
</dbReference>
<reference evidence="7 8" key="1">
    <citation type="submission" date="2018-11" db="EMBL/GenBank/DDBJ databases">
        <title>Whole genome sequence of Bibersteinia trehalosi strain OADDL-BT1 an multidrug resistant pathogen isolate.</title>
        <authorList>
            <person name="Couger M."/>
            <person name="Ramachandran A."/>
        </authorList>
    </citation>
    <scope>NUCLEOTIDE SEQUENCE [LARGE SCALE GENOMIC DNA]</scope>
    <source>
        <strain evidence="7 8">OADDL-BT1</strain>
    </source>
</reference>
<evidence type="ECO:0000256" key="1">
    <source>
        <dbReference type="ARBA" id="ARBA00004141"/>
    </source>
</evidence>
<proteinExistence type="predicted"/>
<feature type="transmembrane region" description="Helical" evidence="5">
    <location>
        <begin position="34"/>
        <end position="51"/>
    </location>
</feature>
<feature type="transmembrane region" description="Helical" evidence="5">
    <location>
        <begin position="94"/>
        <end position="109"/>
    </location>
</feature>
<feature type="transmembrane region" description="Helical" evidence="5">
    <location>
        <begin position="116"/>
        <end position="137"/>
    </location>
</feature>
<evidence type="ECO:0000313" key="8">
    <source>
        <dbReference type="Proteomes" id="UP000276010"/>
    </source>
</evidence>
<dbReference type="GO" id="GO:0016020">
    <property type="term" value="C:membrane"/>
    <property type="evidence" value="ECO:0007669"/>
    <property type="project" value="UniProtKB-SubCell"/>
</dbReference>
<feature type="transmembrane region" description="Helical" evidence="5">
    <location>
        <begin position="359"/>
        <end position="383"/>
    </location>
</feature>
<organism evidence="7 8">
    <name type="scientific">Bibersteinia trehalosi</name>
    <name type="common">Pasteurella trehalosi</name>
    <dbReference type="NCBI Taxonomy" id="47735"/>
    <lineage>
        <taxon>Bacteria</taxon>
        <taxon>Pseudomonadati</taxon>
        <taxon>Pseudomonadota</taxon>
        <taxon>Gammaproteobacteria</taxon>
        <taxon>Pasteurellales</taxon>
        <taxon>Pasteurellaceae</taxon>
        <taxon>Bibersteinia</taxon>
    </lineage>
</organism>
<dbReference type="Pfam" id="PF04932">
    <property type="entry name" value="Wzy_C"/>
    <property type="match status" value="1"/>
</dbReference>
<dbReference type="RefSeq" id="WP_125134566.1">
    <property type="nucleotide sequence ID" value="NZ_RRUC01000015.1"/>
</dbReference>
<keyword evidence="2 5" id="KW-0812">Transmembrane</keyword>
<gene>
    <name evidence="7" type="ORF">EIM44_03260</name>
</gene>
<accession>A0A3R8MLE4</accession>
<name>A0A3R8MLE4_BIBTR</name>
<dbReference type="EMBL" id="RRUC01000015">
    <property type="protein sequence ID" value="RRN04468.1"/>
    <property type="molecule type" value="Genomic_DNA"/>
</dbReference>
<dbReference type="PANTHER" id="PTHR37422">
    <property type="entry name" value="TEICHURONIC ACID BIOSYNTHESIS PROTEIN TUAE"/>
    <property type="match status" value="1"/>
</dbReference>
<sequence>MQLQQFKTQLPTIATVLVALFFILVLHFRISYNLIPMLLSLLGIVLLYPQIKQRKWQLAQTDKWIIATFSLYFLLFVISLILHQSKIRELDLPARTLLLLPILAVCYKIQLKTIWILYAIVLATITAAAIGMIQFFILKLPFLFPAMMYIQAGDILMSLSLFSLTSAFYFKQQQSKWFILALLATSLGIFTCLLNQARGAWVAAPFIVISLFVLNRHLLSKSVVVTLLIAAAIGAFFAGHLVQKRWSQAQQEITYYLEKNDGNTSVGARLDMWKSALIGIQEKPLFGWGLEGVKQLRKKHYEQRIISEYASQFTHAHNQYLHDANVRGLCGLAALLALFFVPLSIFFKNMRQERNNTQNHLWGSLGIIHILSTMSYCLTQAFFSHNSGMMFYIFCTLLFLGLQQNSLTQASLGNK</sequence>
<comment type="subcellular location">
    <subcellularLocation>
        <location evidence="1">Membrane</location>
        <topology evidence="1">Multi-pass membrane protein</topology>
    </subcellularLocation>
</comment>
<evidence type="ECO:0000256" key="3">
    <source>
        <dbReference type="ARBA" id="ARBA00022989"/>
    </source>
</evidence>
<feature type="transmembrane region" description="Helical" evidence="5">
    <location>
        <begin position="200"/>
        <end position="216"/>
    </location>
</feature>
<dbReference type="InterPro" id="IPR007016">
    <property type="entry name" value="O-antigen_ligase-rel_domated"/>
</dbReference>
<feature type="transmembrane region" description="Helical" evidence="5">
    <location>
        <begin position="149"/>
        <end position="170"/>
    </location>
</feature>
<keyword evidence="7" id="KW-0436">Ligase</keyword>
<dbReference type="GO" id="GO:0016874">
    <property type="term" value="F:ligase activity"/>
    <property type="evidence" value="ECO:0007669"/>
    <property type="project" value="UniProtKB-KW"/>
</dbReference>
<protein>
    <submittedName>
        <fullName evidence="7">O-antigen ligase family protein</fullName>
    </submittedName>
</protein>
<keyword evidence="4 5" id="KW-0472">Membrane</keyword>
<keyword evidence="3 5" id="KW-1133">Transmembrane helix</keyword>
<evidence type="ECO:0000256" key="2">
    <source>
        <dbReference type="ARBA" id="ARBA00022692"/>
    </source>
</evidence>
<feature type="transmembrane region" description="Helical" evidence="5">
    <location>
        <begin position="223"/>
        <end position="242"/>
    </location>
</feature>
<comment type="caution">
    <text evidence="7">The sequence shown here is derived from an EMBL/GenBank/DDBJ whole genome shotgun (WGS) entry which is preliminary data.</text>
</comment>
<feature type="transmembrane region" description="Helical" evidence="5">
    <location>
        <begin position="326"/>
        <end position="347"/>
    </location>
</feature>
<dbReference type="Proteomes" id="UP000276010">
    <property type="component" value="Unassembled WGS sequence"/>
</dbReference>
<evidence type="ECO:0000256" key="4">
    <source>
        <dbReference type="ARBA" id="ARBA00023136"/>
    </source>
</evidence>
<feature type="domain" description="O-antigen ligase-related" evidence="6">
    <location>
        <begin position="184"/>
        <end position="335"/>
    </location>
</feature>
<feature type="transmembrane region" description="Helical" evidence="5">
    <location>
        <begin position="63"/>
        <end position="82"/>
    </location>
</feature>
<dbReference type="STRING" id="1263831.F543_7250"/>
<dbReference type="AlphaFoldDB" id="A0A3R8MLE4"/>
<feature type="transmembrane region" description="Helical" evidence="5">
    <location>
        <begin position="12"/>
        <end position="28"/>
    </location>
</feature>
<evidence type="ECO:0000256" key="5">
    <source>
        <dbReference type="SAM" id="Phobius"/>
    </source>
</evidence>
<evidence type="ECO:0000313" key="7">
    <source>
        <dbReference type="EMBL" id="RRN04468.1"/>
    </source>
</evidence>
<dbReference type="PANTHER" id="PTHR37422:SF17">
    <property type="entry name" value="O-ANTIGEN LIGASE"/>
    <property type="match status" value="1"/>
</dbReference>
<evidence type="ECO:0000259" key="6">
    <source>
        <dbReference type="Pfam" id="PF04932"/>
    </source>
</evidence>